<sequence>MNGLLISAVSVLATLIVTAVFQPLLNRITAISRRITHIKPVSVHVETDPSIVWAGFPNWIPAFVWLPGRPTSRPPEHPTDWRSWAMAQGGAEAFQTALRVTVTARENASVVVDPPKVRHESHPLDVPPRGCIALCPVGGAAVTPRRLQVDLAMGTTMWVDEDGSPIAPLSLALSPGETEQFLIFVNSHSGRNQWHLELPILIDGKRLLIPIKDGSKPFITYGVEGFELYRWSDPEWERQDQL</sequence>
<name>A0A919DY98_9ACTN</name>
<reference evidence="1" key="2">
    <citation type="submission" date="2020-09" db="EMBL/GenBank/DDBJ databases">
        <authorList>
            <person name="Sun Q."/>
            <person name="Ohkuma M."/>
        </authorList>
    </citation>
    <scope>NUCLEOTIDE SEQUENCE</scope>
    <source>
        <strain evidence="1">JCM 3302</strain>
    </source>
</reference>
<organism evidence="1 2">
    <name type="scientific">Streptomyces spiralis</name>
    <dbReference type="NCBI Taxonomy" id="66376"/>
    <lineage>
        <taxon>Bacteria</taxon>
        <taxon>Bacillati</taxon>
        <taxon>Actinomycetota</taxon>
        <taxon>Actinomycetes</taxon>
        <taxon>Kitasatosporales</taxon>
        <taxon>Streptomycetaceae</taxon>
        <taxon>Streptomyces</taxon>
    </lineage>
</organism>
<gene>
    <name evidence="1" type="ORF">GCM10014715_56720</name>
</gene>
<evidence type="ECO:0000313" key="1">
    <source>
        <dbReference type="EMBL" id="GHE93068.1"/>
    </source>
</evidence>
<dbReference type="Proteomes" id="UP000641386">
    <property type="component" value="Unassembled WGS sequence"/>
</dbReference>
<comment type="caution">
    <text evidence="1">The sequence shown here is derived from an EMBL/GenBank/DDBJ whole genome shotgun (WGS) entry which is preliminary data.</text>
</comment>
<protein>
    <submittedName>
        <fullName evidence="1">Uncharacterized protein</fullName>
    </submittedName>
</protein>
<dbReference type="EMBL" id="BNBC01000031">
    <property type="protein sequence ID" value="GHE93068.1"/>
    <property type="molecule type" value="Genomic_DNA"/>
</dbReference>
<keyword evidence="2" id="KW-1185">Reference proteome</keyword>
<proteinExistence type="predicted"/>
<evidence type="ECO:0000313" key="2">
    <source>
        <dbReference type="Proteomes" id="UP000641386"/>
    </source>
</evidence>
<reference evidence="1" key="1">
    <citation type="journal article" date="2014" name="Int. J. Syst. Evol. Microbiol.">
        <title>Complete genome sequence of Corynebacterium casei LMG S-19264T (=DSM 44701T), isolated from a smear-ripened cheese.</title>
        <authorList>
            <consortium name="US DOE Joint Genome Institute (JGI-PGF)"/>
            <person name="Walter F."/>
            <person name="Albersmeier A."/>
            <person name="Kalinowski J."/>
            <person name="Ruckert C."/>
        </authorList>
    </citation>
    <scope>NUCLEOTIDE SEQUENCE</scope>
    <source>
        <strain evidence="1">JCM 3302</strain>
    </source>
</reference>
<accession>A0A919DY98</accession>
<dbReference type="AlphaFoldDB" id="A0A919DY98"/>